<dbReference type="Pfam" id="PF08241">
    <property type="entry name" value="Methyltransf_11"/>
    <property type="match status" value="1"/>
</dbReference>
<sequence>MSTLPQADRPIDDVQGHWLLARLGKRVLRPGGLELTTQLLDEVHLAGAEVVELAPAIGRTATLILAAEPAGYVGVDADPSAAALVVGERGRIVTADAADTGLPGGSADVVIGEAMLTMQSPRGKKAIIDEAVRVLKPGGHYAIHELGLQPDDLDPAIADESRKALARSIKVNARPLTAAEWTALLTEAGLEVEWVGRAATALLQMRRNLADEGVHGVLRIAWNLVRNPGARRRVLSVRRTFTRYADQLTGIALVARKPA</sequence>
<protein>
    <recommendedName>
        <fullName evidence="1">Methyltransferase type 11 domain-containing protein</fullName>
    </recommendedName>
</protein>
<evidence type="ECO:0000259" key="1">
    <source>
        <dbReference type="Pfam" id="PF08241"/>
    </source>
</evidence>
<keyword evidence="3" id="KW-1185">Reference proteome</keyword>
<dbReference type="Gene3D" id="3.40.50.150">
    <property type="entry name" value="Vaccinia Virus protein VP39"/>
    <property type="match status" value="1"/>
</dbReference>
<evidence type="ECO:0000313" key="2">
    <source>
        <dbReference type="EMBL" id="SPD88490.1"/>
    </source>
</evidence>
<dbReference type="EMBL" id="LT985188">
    <property type="protein sequence ID" value="SPD88490.1"/>
    <property type="molecule type" value="Genomic_DNA"/>
</dbReference>
<dbReference type="KEGG" id="mgg:MPLG2_3460"/>
<dbReference type="Proteomes" id="UP000238164">
    <property type="component" value="Chromosome 1"/>
</dbReference>
<organism evidence="2 3">
    <name type="scientific">Micropruina glycogenica</name>
    <dbReference type="NCBI Taxonomy" id="75385"/>
    <lineage>
        <taxon>Bacteria</taxon>
        <taxon>Bacillati</taxon>
        <taxon>Actinomycetota</taxon>
        <taxon>Actinomycetes</taxon>
        <taxon>Propionibacteriales</taxon>
        <taxon>Nocardioidaceae</taxon>
        <taxon>Micropruina</taxon>
    </lineage>
</organism>
<dbReference type="AlphaFoldDB" id="A0A2N9JKD8"/>
<evidence type="ECO:0000313" key="3">
    <source>
        <dbReference type="Proteomes" id="UP000238164"/>
    </source>
</evidence>
<dbReference type="InterPro" id="IPR013216">
    <property type="entry name" value="Methyltransf_11"/>
</dbReference>
<dbReference type="GO" id="GO:0008757">
    <property type="term" value="F:S-adenosylmethionine-dependent methyltransferase activity"/>
    <property type="evidence" value="ECO:0007669"/>
    <property type="project" value="InterPro"/>
</dbReference>
<gene>
    <name evidence="2" type="ORF">MPLG2_3460</name>
</gene>
<proteinExistence type="predicted"/>
<dbReference type="CDD" id="cd02440">
    <property type="entry name" value="AdoMet_MTases"/>
    <property type="match status" value="1"/>
</dbReference>
<name>A0A2N9JKD8_9ACTN</name>
<reference evidence="2 3" key="1">
    <citation type="submission" date="2018-02" db="EMBL/GenBank/DDBJ databases">
        <authorList>
            <person name="Cohen D.B."/>
            <person name="Kent A.D."/>
        </authorList>
    </citation>
    <scope>NUCLEOTIDE SEQUENCE [LARGE SCALE GENOMIC DNA]</scope>
    <source>
        <strain evidence="2">1</strain>
    </source>
</reference>
<dbReference type="OrthoDB" id="9808140at2"/>
<dbReference type="RefSeq" id="WP_105186987.1">
    <property type="nucleotide sequence ID" value="NZ_BAAAGO010000001.1"/>
</dbReference>
<dbReference type="SUPFAM" id="SSF53335">
    <property type="entry name" value="S-adenosyl-L-methionine-dependent methyltransferases"/>
    <property type="match status" value="1"/>
</dbReference>
<accession>A0A2N9JKD8</accession>
<feature type="domain" description="Methyltransferase type 11" evidence="1">
    <location>
        <begin position="63"/>
        <end position="143"/>
    </location>
</feature>
<dbReference type="InterPro" id="IPR029063">
    <property type="entry name" value="SAM-dependent_MTases_sf"/>
</dbReference>